<proteinExistence type="predicted"/>
<reference evidence="2 3" key="1">
    <citation type="submission" date="2019-08" db="EMBL/GenBank/DDBJ databases">
        <title>Complete genome sequence of Candidatus Uab amorphum.</title>
        <authorList>
            <person name="Shiratori T."/>
            <person name="Suzuki S."/>
            <person name="Kakizawa Y."/>
            <person name="Ishida K."/>
        </authorList>
    </citation>
    <scope>NUCLEOTIDE SEQUENCE [LARGE SCALE GENOMIC DNA]</scope>
    <source>
        <strain evidence="2 3">SRT547</strain>
    </source>
</reference>
<evidence type="ECO:0000313" key="2">
    <source>
        <dbReference type="EMBL" id="BBM86730.1"/>
    </source>
</evidence>
<gene>
    <name evidence="2" type="ORF">UABAM_05117</name>
</gene>
<dbReference type="KEGG" id="uam:UABAM_05117"/>
<name>A0A5S9IT97_UABAM</name>
<evidence type="ECO:0000256" key="1">
    <source>
        <dbReference type="SAM" id="SignalP"/>
    </source>
</evidence>
<organism evidence="2 3">
    <name type="scientific">Uabimicrobium amorphum</name>
    <dbReference type="NCBI Taxonomy" id="2596890"/>
    <lineage>
        <taxon>Bacteria</taxon>
        <taxon>Pseudomonadati</taxon>
        <taxon>Planctomycetota</taxon>
        <taxon>Candidatus Uabimicrobiia</taxon>
        <taxon>Candidatus Uabimicrobiales</taxon>
        <taxon>Candidatus Uabimicrobiaceae</taxon>
        <taxon>Candidatus Uabimicrobium</taxon>
    </lineage>
</organism>
<keyword evidence="1" id="KW-0732">Signal</keyword>
<feature type="signal peptide" evidence="1">
    <location>
        <begin position="1"/>
        <end position="20"/>
    </location>
</feature>
<dbReference type="EMBL" id="AP019860">
    <property type="protein sequence ID" value="BBM86730.1"/>
    <property type="molecule type" value="Genomic_DNA"/>
</dbReference>
<sequence length="134" mass="15027">MLRFKVYSIIIMLLVVGAQQITPCCIELKNLSQNCGTTSSCCHETNTDADNSHHHDTDPNANCCETENDSQQCCTCSDTNTDNMYYTSFENEESPSYNITDKIAFLTIRKSAQTKEKSLLPPKDLLKQSCILLC</sequence>
<dbReference type="RefSeq" id="WP_151970774.1">
    <property type="nucleotide sequence ID" value="NZ_AP019860.1"/>
</dbReference>
<accession>A0A5S9IT97</accession>
<evidence type="ECO:0000313" key="3">
    <source>
        <dbReference type="Proteomes" id="UP000326354"/>
    </source>
</evidence>
<dbReference type="AlphaFoldDB" id="A0A5S9IT97"/>
<feature type="chain" id="PRO_5025062401" evidence="1">
    <location>
        <begin position="21"/>
        <end position="134"/>
    </location>
</feature>
<protein>
    <submittedName>
        <fullName evidence="2">Uncharacterized protein</fullName>
    </submittedName>
</protein>
<keyword evidence="3" id="KW-1185">Reference proteome</keyword>
<dbReference type="Proteomes" id="UP000326354">
    <property type="component" value="Chromosome"/>
</dbReference>